<organism evidence="1 2">
    <name type="scientific">Ancylostoma ceylanicum</name>
    <dbReference type="NCBI Taxonomy" id="53326"/>
    <lineage>
        <taxon>Eukaryota</taxon>
        <taxon>Metazoa</taxon>
        <taxon>Ecdysozoa</taxon>
        <taxon>Nematoda</taxon>
        <taxon>Chromadorea</taxon>
        <taxon>Rhabditida</taxon>
        <taxon>Rhabditina</taxon>
        <taxon>Rhabditomorpha</taxon>
        <taxon>Strongyloidea</taxon>
        <taxon>Ancylostomatidae</taxon>
        <taxon>Ancylostomatinae</taxon>
        <taxon>Ancylostoma</taxon>
    </lineage>
</organism>
<dbReference type="OrthoDB" id="5973346at2759"/>
<gene>
    <name evidence="1" type="primary">Acey_s0924.g3057</name>
    <name evidence="1" type="ORF">Y032_0924g3057</name>
</gene>
<comment type="caution">
    <text evidence="1">The sequence shown here is derived from an EMBL/GenBank/DDBJ whole genome shotgun (WGS) entry which is preliminary data.</text>
</comment>
<reference evidence="2" key="1">
    <citation type="journal article" date="2015" name="Nat. Genet.">
        <title>The genome and transcriptome of the zoonotic hookworm Ancylostoma ceylanicum identify infection-specific gene families.</title>
        <authorList>
            <person name="Schwarz E.M."/>
            <person name="Hu Y."/>
            <person name="Antoshechkin I."/>
            <person name="Miller M.M."/>
            <person name="Sternberg P.W."/>
            <person name="Aroian R.V."/>
        </authorList>
    </citation>
    <scope>NUCLEOTIDE SEQUENCE</scope>
    <source>
        <strain evidence="2">HY135</strain>
    </source>
</reference>
<sequence length="112" mass="12818">MSIPAAFLMHRFCSVIAIADIEILKFLNILRVFLIILLNNFSLAFRGVIGRTFSTALGLATMAAFCYPHETVDVVRTGIAHSQMTWERFQQCGFLCGFYFSLNFIRCHDIFR</sequence>
<name>A0A016WB15_9BILA</name>
<dbReference type="EMBL" id="JARK01000524">
    <property type="protein sequence ID" value="EYC36193.1"/>
    <property type="molecule type" value="Genomic_DNA"/>
</dbReference>
<proteinExistence type="predicted"/>
<dbReference type="AlphaFoldDB" id="A0A016WB15"/>
<evidence type="ECO:0000313" key="2">
    <source>
        <dbReference type="Proteomes" id="UP000024635"/>
    </source>
</evidence>
<dbReference type="STRING" id="53326.A0A016WB15"/>
<accession>A0A016WB15</accession>
<keyword evidence="2" id="KW-1185">Reference proteome</keyword>
<protein>
    <submittedName>
        <fullName evidence="1">Uncharacterized protein</fullName>
    </submittedName>
</protein>
<dbReference type="Proteomes" id="UP000024635">
    <property type="component" value="Unassembled WGS sequence"/>
</dbReference>
<evidence type="ECO:0000313" key="1">
    <source>
        <dbReference type="EMBL" id="EYC36193.1"/>
    </source>
</evidence>